<keyword evidence="3" id="KW-1003">Cell membrane</keyword>
<dbReference type="InterPro" id="IPR001117">
    <property type="entry name" value="Cu-oxidase_2nd"/>
</dbReference>
<feature type="compositionally biased region" description="Basic and acidic residues" evidence="17">
    <location>
        <begin position="602"/>
        <end position="618"/>
    </location>
</feature>
<dbReference type="Pfam" id="PF00394">
    <property type="entry name" value="Cu-oxidase"/>
    <property type="match status" value="1"/>
</dbReference>
<dbReference type="PANTHER" id="PTHR11709:SF361">
    <property type="entry name" value="IRON TRANSPORT MULTICOPPER OXIDASE FET3"/>
    <property type="match status" value="1"/>
</dbReference>
<evidence type="ECO:0000256" key="10">
    <source>
        <dbReference type="ARBA" id="ARBA00023002"/>
    </source>
</evidence>
<dbReference type="SUPFAM" id="SSF49503">
    <property type="entry name" value="Cupredoxins"/>
    <property type="match status" value="3"/>
</dbReference>
<dbReference type="GO" id="GO:0010106">
    <property type="term" value="P:cellular response to iron ion starvation"/>
    <property type="evidence" value="ECO:0007669"/>
    <property type="project" value="TreeGrafter"/>
</dbReference>
<dbReference type="CDD" id="cd13877">
    <property type="entry name" value="CuRO_2_Fet3p_like"/>
    <property type="match status" value="1"/>
</dbReference>
<evidence type="ECO:0000256" key="1">
    <source>
        <dbReference type="ARBA" id="ARBA00010609"/>
    </source>
</evidence>
<dbReference type="PANTHER" id="PTHR11709">
    <property type="entry name" value="MULTI-COPPER OXIDASE"/>
    <property type="match status" value="1"/>
</dbReference>
<dbReference type="FunFam" id="2.60.40.420:FF:000024">
    <property type="entry name" value="FET5p Multicopper oxidase"/>
    <property type="match status" value="1"/>
</dbReference>
<dbReference type="Proteomes" id="UP000824998">
    <property type="component" value="Unassembled WGS sequence"/>
</dbReference>
<evidence type="ECO:0000256" key="12">
    <source>
        <dbReference type="ARBA" id="ARBA00023008"/>
    </source>
</evidence>
<dbReference type="CDD" id="cd13899">
    <property type="entry name" value="CuRO_3_Fet3p"/>
    <property type="match status" value="1"/>
</dbReference>
<evidence type="ECO:0000256" key="6">
    <source>
        <dbReference type="ARBA" id="ARBA00022723"/>
    </source>
</evidence>
<keyword evidence="14 18" id="KW-0472">Membrane</keyword>
<feature type="domain" description="Plastocyanin-like" evidence="22">
    <location>
        <begin position="33"/>
        <end position="149"/>
    </location>
</feature>
<dbReference type="GO" id="GO:0005507">
    <property type="term" value="F:copper ion binding"/>
    <property type="evidence" value="ECO:0007669"/>
    <property type="project" value="InterPro"/>
</dbReference>
<keyword evidence="8" id="KW-0677">Repeat</keyword>
<dbReference type="Pfam" id="PF07731">
    <property type="entry name" value="Cu-oxidase_2"/>
    <property type="match status" value="1"/>
</dbReference>
<feature type="signal peptide" evidence="19">
    <location>
        <begin position="1"/>
        <end position="24"/>
    </location>
</feature>
<evidence type="ECO:0000256" key="7">
    <source>
        <dbReference type="ARBA" id="ARBA00022729"/>
    </source>
</evidence>
<dbReference type="InterPro" id="IPR011706">
    <property type="entry name" value="Cu-oxidase_C"/>
</dbReference>
<feature type="region of interest" description="Disordered" evidence="17">
    <location>
        <begin position="598"/>
        <end position="618"/>
    </location>
</feature>
<evidence type="ECO:0000256" key="17">
    <source>
        <dbReference type="SAM" id="MobiDB-lite"/>
    </source>
</evidence>
<evidence type="ECO:0000256" key="15">
    <source>
        <dbReference type="ARBA" id="ARBA00023180"/>
    </source>
</evidence>
<keyword evidence="15" id="KW-0325">Glycoprotein</keyword>
<comment type="subcellular location">
    <subcellularLocation>
        <location evidence="16">Cell membrane</location>
        <topology evidence="16">Single-pass type I membrane protein</topology>
        <orientation evidence="16">Extracellular side</orientation>
    </subcellularLocation>
</comment>
<feature type="domain" description="Plastocyanin-like" evidence="21">
    <location>
        <begin position="365"/>
        <end position="500"/>
    </location>
</feature>
<evidence type="ECO:0000313" key="23">
    <source>
        <dbReference type="EMBL" id="KAG9233421.1"/>
    </source>
</evidence>
<dbReference type="InterPro" id="IPR011707">
    <property type="entry name" value="Cu-oxidase-like_N"/>
</dbReference>
<dbReference type="FunFam" id="2.60.40.420:FF:000025">
    <property type="entry name" value="FET5p Multicopper oxidase"/>
    <property type="match status" value="1"/>
</dbReference>
<keyword evidence="24" id="KW-1185">Reference proteome</keyword>
<evidence type="ECO:0000256" key="5">
    <source>
        <dbReference type="ARBA" id="ARBA00022692"/>
    </source>
</evidence>
<comment type="caution">
    <text evidence="23">The sequence shown here is derived from an EMBL/GenBank/DDBJ whole genome shotgun (WGS) entry which is preliminary data.</text>
</comment>
<protein>
    <submittedName>
        <fullName evidence="23">Cupredoxin</fullName>
    </submittedName>
</protein>
<evidence type="ECO:0000256" key="4">
    <source>
        <dbReference type="ARBA" id="ARBA00022496"/>
    </source>
</evidence>
<dbReference type="InterPro" id="IPR045087">
    <property type="entry name" value="Cu-oxidase_fam"/>
</dbReference>
<keyword evidence="10" id="KW-0560">Oxidoreductase</keyword>
<dbReference type="GO" id="GO:0033215">
    <property type="term" value="P:reductive iron assimilation"/>
    <property type="evidence" value="ECO:0007669"/>
    <property type="project" value="TreeGrafter"/>
</dbReference>
<keyword evidence="7 19" id="KW-0732">Signal</keyword>
<keyword evidence="4" id="KW-0410">Iron transport</keyword>
<evidence type="ECO:0000256" key="13">
    <source>
        <dbReference type="ARBA" id="ARBA00023065"/>
    </source>
</evidence>
<evidence type="ECO:0000259" key="20">
    <source>
        <dbReference type="Pfam" id="PF00394"/>
    </source>
</evidence>
<name>A0A9P7YH01_9HELO</name>
<keyword evidence="2" id="KW-0813">Transport</keyword>
<feature type="domain" description="Plastocyanin-like" evidence="20">
    <location>
        <begin position="159"/>
        <end position="305"/>
    </location>
</feature>
<dbReference type="InterPro" id="IPR002355">
    <property type="entry name" value="Cu_oxidase_Cu_BS"/>
</dbReference>
<evidence type="ECO:0000313" key="24">
    <source>
        <dbReference type="Proteomes" id="UP000824998"/>
    </source>
</evidence>
<keyword evidence="12" id="KW-0186">Copper</keyword>
<evidence type="ECO:0000256" key="2">
    <source>
        <dbReference type="ARBA" id="ARBA00022448"/>
    </source>
</evidence>
<dbReference type="InterPro" id="IPR033138">
    <property type="entry name" value="Cu_oxidase_CS"/>
</dbReference>
<dbReference type="FunFam" id="2.60.40.420:FF:000022">
    <property type="entry name" value="FET5p Multicopper oxidase"/>
    <property type="match status" value="1"/>
</dbReference>
<dbReference type="CDD" id="cd13851">
    <property type="entry name" value="CuRO_1_Fet3p"/>
    <property type="match status" value="1"/>
</dbReference>
<dbReference type="InterPro" id="IPR044130">
    <property type="entry name" value="CuRO_2_Fet3-like"/>
</dbReference>
<evidence type="ECO:0000256" key="18">
    <source>
        <dbReference type="SAM" id="Phobius"/>
    </source>
</evidence>
<keyword evidence="11" id="KW-0408">Iron</keyword>
<dbReference type="InterPro" id="IPR008972">
    <property type="entry name" value="Cupredoxin"/>
</dbReference>
<dbReference type="PROSITE" id="PS00079">
    <property type="entry name" value="MULTICOPPER_OXIDASE1"/>
    <property type="match status" value="1"/>
</dbReference>
<comment type="similarity">
    <text evidence="1">Belongs to the multicopper oxidase family.</text>
</comment>
<evidence type="ECO:0000256" key="11">
    <source>
        <dbReference type="ARBA" id="ARBA00023004"/>
    </source>
</evidence>
<evidence type="ECO:0000256" key="3">
    <source>
        <dbReference type="ARBA" id="ARBA00022475"/>
    </source>
</evidence>
<organism evidence="23 24">
    <name type="scientific">Amylocarpus encephaloides</name>
    <dbReference type="NCBI Taxonomy" id="45428"/>
    <lineage>
        <taxon>Eukaryota</taxon>
        <taxon>Fungi</taxon>
        <taxon>Dikarya</taxon>
        <taxon>Ascomycota</taxon>
        <taxon>Pezizomycotina</taxon>
        <taxon>Leotiomycetes</taxon>
        <taxon>Helotiales</taxon>
        <taxon>Helotiales incertae sedis</taxon>
        <taxon>Amylocarpus</taxon>
    </lineage>
</organism>
<feature type="transmembrane region" description="Helical" evidence="18">
    <location>
        <begin position="557"/>
        <end position="579"/>
    </location>
</feature>
<evidence type="ECO:0000256" key="14">
    <source>
        <dbReference type="ARBA" id="ARBA00023136"/>
    </source>
</evidence>
<keyword evidence="5 18" id="KW-0812">Transmembrane</keyword>
<reference evidence="23" key="1">
    <citation type="journal article" date="2021" name="IMA Fungus">
        <title>Genomic characterization of three marine fungi, including Emericellopsis atlantica sp. nov. with signatures of a generalist lifestyle and marine biomass degradation.</title>
        <authorList>
            <person name="Hagestad O.C."/>
            <person name="Hou L."/>
            <person name="Andersen J.H."/>
            <person name="Hansen E.H."/>
            <person name="Altermark B."/>
            <person name="Li C."/>
            <person name="Kuhnert E."/>
            <person name="Cox R.J."/>
            <person name="Crous P.W."/>
            <person name="Spatafora J.W."/>
            <person name="Lail K."/>
            <person name="Amirebrahimi M."/>
            <person name="Lipzen A."/>
            <person name="Pangilinan J."/>
            <person name="Andreopoulos W."/>
            <person name="Hayes R.D."/>
            <person name="Ng V."/>
            <person name="Grigoriev I.V."/>
            <person name="Jackson S.A."/>
            <person name="Sutton T.D.S."/>
            <person name="Dobson A.D.W."/>
            <person name="Rama T."/>
        </authorList>
    </citation>
    <scope>NUCLEOTIDE SEQUENCE</scope>
    <source>
        <strain evidence="23">TRa018bII</strain>
    </source>
</reference>
<evidence type="ECO:0000256" key="9">
    <source>
        <dbReference type="ARBA" id="ARBA00022989"/>
    </source>
</evidence>
<dbReference type="AlphaFoldDB" id="A0A9P7YH01"/>
<sequence length="618" mass="68058">MAISLSHFPILSVLLLALYSLAEAGTVTYDFNIGWVRANPDGLFERTVIGINGAWPPPTMEATKGDRVIVNVENSLGNQTTTLHFHGLFQNGTTYMDGPGQVTQCDILSGQKMIYNFTVEQSGTYWYHSHDKGQYPDGIRAPFIIHDPEFPYKDQVDQEFTISVSDWYHDEMVSLISKFIYKGNPTGAEPVPNSGLINDTASFTLDVQPGKTYLVHMVNIGAFAGQYIWFEGHNMSIVEVDGVFTEEAEAEMIYISAAQRCSFLLTTKNETTANYAFVASMDTSLFDVLPDDLQWNSTGHLVYNKELALPTAAEVAELNEFDDFTLVPYDKQPLFRDADQTVQLDVIMDNLGDGKPYAFFNNISYVSPKVPTLFTAMTTGENASNPEVYGEYSHPFVLDRGQVVDIILNNLDSGKHPFHLHGHHFQTLVRTEEEAGVFDGTNSSQTNYPAIPMRRDTLVLNPNGNLVIRFRADNPGIWLFHCHIEWHMDQGLIATIVEAPLDLQKSLVIPDDHKAVCAAAGIPIAGNAAGNTVDVFNLKGQNHPPAPLPAGFTPRGIVAMAFSVLAAVLGMAAIVWYGLADMGAATKVKEEQRIAAFSAEQNSRERQGSSDVSETKVG</sequence>
<proteinExistence type="inferred from homology"/>
<keyword evidence="13" id="KW-0406">Ion transport</keyword>
<dbReference type="GO" id="GO:0033573">
    <property type="term" value="C:high-affinity iron permease complex"/>
    <property type="evidence" value="ECO:0007669"/>
    <property type="project" value="TreeGrafter"/>
</dbReference>
<dbReference type="Pfam" id="PF07732">
    <property type="entry name" value="Cu-oxidase_3"/>
    <property type="match status" value="1"/>
</dbReference>
<feature type="chain" id="PRO_5040119229" evidence="19">
    <location>
        <begin position="25"/>
        <end position="618"/>
    </location>
</feature>
<evidence type="ECO:0000256" key="8">
    <source>
        <dbReference type="ARBA" id="ARBA00022737"/>
    </source>
</evidence>
<dbReference type="EMBL" id="MU251501">
    <property type="protein sequence ID" value="KAG9233421.1"/>
    <property type="molecule type" value="Genomic_DNA"/>
</dbReference>
<dbReference type="Gene3D" id="2.60.40.420">
    <property type="entry name" value="Cupredoxins - blue copper proteins"/>
    <property type="match status" value="3"/>
</dbReference>
<keyword evidence="9 18" id="KW-1133">Transmembrane helix</keyword>
<accession>A0A9P7YH01</accession>
<dbReference type="PROSITE" id="PS00080">
    <property type="entry name" value="MULTICOPPER_OXIDASE2"/>
    <property type="match status" value="1"/>
</dbReference>
<evidence type="ECO:0000259" key="22">
    <source>
        <dbReference type="Pfam" id="PF07732"/>
    </source>
</evidence>
<evidence type="ECO:0000259" key="21">
    <source>
        <dbReference type="Pfam" id="PF07731"/>
    </source>
</evidence>
<gene>
    <name evidence="23" type="ORF">BJ875DRAFT_44664</name>
</gene>
<dbReference type="OrthoDB" id="2121828at2759"/>
<dbReference type="GO" id="GO:0004322">
    <property type="term" value="F:ferroxidase activity"/>
    <property type="evidence" value="ECO:0007669"/>
    <property type="project" value="TreeGrafter"/>
</dbReference>
<evidence type="ECO:0000256" key="16">
    <source>
        <dbReference type="ARBA" id="ARBA00037814"/>
    </source>
</evidence>
<evidence type="ECO:0000256" key="19">
    <source>
        <dbReference type="SAM" id="SignalP"/>
    </source>
</evidence>
<keyword evidence="6" id="KW-0479">Metal-binding</keyword>